<dbReference type="OrthoDB" id="3025967at2759"/>
<sequence>MQKCQNCSISLPSIVPPPDVSPIARTLLATNLPLEPHEEAIAQQVVAASATRVSHLDEQIDQLDAKVKQLNGMLANLKSRRAEYEGHARLHRNLAVRRLPPDILLEIFRAIICGHPNDIWTVVEVCRLWREVALATPTLWSTFPFKRATETTIVSRLSRSLKYSQSLPFQLTISFDALSYPICPLQVLVSPHARRISHLTVLYPHQLQSTFFFPSTTGQLQWESLRSLNIYHLDASSLQTSPITAFQHSPLLRDVQVTNVEGTALSYKNELHLPWAQLRKFSAFRITLDCALSIFRAATRLEESSIKLASLRFLSSVFSFARFRHPRLSRLHILSVDSLTAESFIHAITLPSLRQLSIEAYNLDLAVISDLVERSSCSLNFLNLPWDFSRIVHPAAAVHRLLSLVPDLSDLCLPLSIEFIQTTLKLVPSLVPRVRHLCLDGRFCKIAIREAASTLRDERLACLETFILHLSQATPADPPLTVPHLRRGLHSEFLRQWCCQLQHLVDSLSIVDASCLDTGLNRMLSAIEPHVNIPAGYLCEKEGKAVISSLETISTQLPDDLLQHRERISAILLKWSASISIYLNSVGWMRSPSGNSVLVHGHRQGFLHVGTRPRNEDRFASFALQNGYVTI</sequence>
<dbReference type="Pfam" id="PF12937">
    <property type="entry name" value="F-box-like"/>
    <property type="match status" value="1"/>
</dbReference>
<organism evidence="3 4">
    <name type="scientific">Agrocybe chaxingu</name>
    <dbReference type="NCBI Taxonomy" id="84603"/>
    <lineage>
        <taxon>Eukaryota</taxon>
        <taxon>Fungi</taxon>
        <taxon>Dikarya</taxon>
        <taxon>Basidiomycota</taxon>
        <taxon>Agaricomycotina</taxon>
        <taxon>Agaricomycetes</taxon>
        <taxon>Agaricomycetidae</taxon>
        <taxon>Agaricales</taxon>
        <taxon>Agaricineae</taxon>
        <taxon>Strophariaceae</taxon>
        <taxon>Agrocybe</taxon>
    </lineage>
</organism>
<evidence type="ECO:0000259" key="2">
    <source>
        <dbReference type="Pfam" id="PF12937"/>
    </source>
</evidence>
<evidence type="ECO:0000313" key="4">
    <source>
        <dbReference type="Proteomes" id="UP001148786"/>
    </source>
</evidence>
<dbReference type="InterPro" id="IPR001810">
    <property type="entry name" value="F-box_dom"/>
</dbReference>
<keyword evidence="4" id="KW-1185">Reference proteome</keyword>
<dbReference type="EMBL" id="JANKHO010000906">
    <property type="protein sequence ID" value="KAJ3505241.1"/>
    <property type="molecule type" value="Genomic_DNA"/>
</dbReference>
<dbReference type="SUPFAM" id="SSF81383">
    <property type="entry name" value="F-box domain"/>
    <property type="match status" value="1"/>
</dbReference>
<reference evidence="3" key="1">
    <citation type="submission" date="2022-07" db="EMBL/GenBank/DDBJ databases">
        <title>Genome Sequence of Agrocybe chaxingu.</title>
        <authorList>
            <person name="Buettner E."/>
        </authorList>
    </citation>
    <scope>NUCLEOTIDE SEQUENCE</scope>
    <source>
        <strain evidence="3">MP-N11</strain>
    </source>
</reference>
<proteinExistence type="predicted"/>
<evidence type="ECO:0000256" key="1">
    <source>
        <dbReference type="SAM" id="Coils"/>
    </source>
</evidence>
<comment type="caution">
    <text evidence="3">The sequence shown here is derived from an EMBL/GenBank/DDBJ whole genome shotgun (WGS) entry which is preliminary data.</text>
</comment>
<feature type="coiled-coil region" evidence="1">
    <location>
        <begin position="53"/>
        <end position="87"/>
    </location>
</feature>
<name>A0A9W8JUF6_9AGAR</name>
<evidence type="ECO:0000313" key="3">
    <source>
        <dbReference type="EMBL" id="KAJ3505241.1"/>
    </source>
</evidence>
<dbReference type="Gene3D" id="1.20.1280.50">
    <property type="match status" value="1"/>
</dbReference>
<gene>
    <name evidence="3" type="ORF">NLJ89_g7518</name>
</gene>
<feature type="domain" description="F-box" evidence="2">
    <location>
        <begin position="97"/>
        <end position="142"/>
    </location>
</feature>
<accession>A0A9W8JUF6</accession>
<dbReference type="Proteomes" id="UP001148786">
    <property type="component" value="Unassembled WGS sequence"/>
</dbReference>
<keyword evidence="1" id="KW-0175">Coiled coil</keyword>
<protein>
    <recommendedName>
        <fullName evidence="2">F-box domain-containing protein</fullName>
    </recommendedName>
</protein>
<dbReference type="InterPro" id="IPR036047">
    <property type="entry name" value="F-box-like_dom_sf"/>
</dbReference>
<dbReference type="AlphaFoldDB" id="A0A9W8JUF6"/>